<reference evidence="3" key="1">
    <citation type="journal article" date="2015" name="MBio">
        <title>Genome-Resolved Metagenomic Analysis Reveals Roles for Candidate Phyla and Other Microbial Community Members in Biogeochemical Transformations in Oil Reservoirs.</title>
        <authorList>
            <person name="Hu P."/>
            <person name="Tom L."/>
            <person name="Singh A."/>
            <person name="Thomas B.C."/>
            <person name="Baker B.J."/>
            <person name="Piceno Y.M."/>
            <person name="Andersen G.L."/>
            <person name="Banfield J.F."/>
        </authorList>
    </citation>
    <scope>NUCLEOTIDE SEQUENCE [LARGE SCALE GENOMIC DNA]</scope>
</reference>
<dbReference type="Gene3D" id="3.90.1580.10">
    <property type="entry name" value="paralog of FGE (formylglycine-generating enzyme)"/>
    <property type="match status" value="1"/>
</dbReference>
<comment type="caution">
    <text evidence="2">The sequence shown here is derived from an EMBL/GenBank/DDBJ whole genome shotgun (WGS) entry which is preliminary data.</text>
</comment>
<accession>A0A101HL59</accession>
<dbReference type="PANTHER" id="PTHR23150">
    <property type="entry name" value="SULFATASE MODIFYING FACTOR 1, 2"/>
    <property type="match status" value="1"/>
</dbReference>
<proteinExistence type="predicted"/>
<feature type="domain" description="Sulfatase-modifying factor enzyme-like" evidence="1">
    <location>
        <begin position="17"/>
        <end position="172"/>
    </location>
</feature>
<dbReference type="EMBL" id="LGGP01000346">
    <property type="protein sequence ID" value="KUK78778.1"/>
    <property type="molecule type" value="Genomic_DNA"/>
</dbReference>
<dbReference type="AlphaFoldDB" id="A0A101HL59"/>
<evidence type="ECO:0000259" key="1">
    <source>
        <dbReference type="Pfam" id="PF03781"/>
    </source>
</evidence>
<dbReference type="Pfam" id="PF03781">
    <property type="entry name" value="FGE-sulfatase"/>
    <property type="match status" value="1"/>
</dbReference>
<dbReference type="InterPro" id="IPR042095">
    <property type="entry name" value="SUMF_sf"/>
</dbReference>
<dbReference type="InterPro" id="IPR005532">
    <property type="entry name" value="SUMF_dom"/>
</dbReference>
<name>A0A101HL59_9BACT</name>
<dbReference type="PATRIC" id="fig|1184387.3.peg.21"/>
<protein>
    <recommendedName>
        <fullName evidence="1">Sulfatase-modifying factor enzyme-like domain-containing protein</fullName>
    </recommendedName>
</protein>
<organism evidence="2 3">
    <name type="scientific">Mesotoga prima</name>
    <dbReference type="NCBI Taxonomy" id="1184387"/>
    <lineage>
        <taxon>Bacteria</taxon>
        <taxon>Thermotogati</taxon>
        <taxon>Thermotogota</taxon>
        <taxon>Thermotogae</taxon>
        <taxon>Kosmotogales</taxon>
        <taxon>Kosmotogaceae</taxon>
        <taxon>Mesotoga</taxon>
    </lineage>
</organism>
<sequence>MLALKPAKESPPAESIVDMVLVENGSFTMGDTWGNGKDDEKPAHEVTISYDFEMGKYEITFAQYDLFCKETERTLPGDESWGRDKRPVINITWMDAIAFCNRLSEREKLSKAYDDNGYFLDKNGKVMADPSKVVGYRLPTEAEWEYAARGGSKSEGYIYSGGNEPDLVAWYSDNSGDMTHEV</sequence>
<dbReference type="Proteomes" id="UP000054092">
    <property type="component" value="Unassembled WGS sequence"/>
</dbReference>
<dbReference type="SUPFAM" id="SSF56436">
    <property type="entry name" value="C-type lectin-like"/>
    <property type="match status" value="1"/>
</dbReference>
<gene>
    <name evidence="2" type="ORF">XD94_1637</name>
</gene>
<evidence type="ECO:0000313" key="3">
    <source>
        <dbReference type="Proteomes" id="UP000054092"/>
    </source>
</evidence>
<dbReference type="GO" id="GO:0120147">
    <property type="term" value="F:formylglycine-generating oxidase activity"/>
    <property type="evidence" value="ECO:0007669"/>
    <property type="project" value="TreeGrafter"/>
</dbReference>
<dbReference type="InterPro" id="IPR051043">
    <property type="entry name" value="Sulfatase_Mod_Factor_Kinase"/>
</dbReference>
<evidence type="ECO:0000313" key="2">
    <source>
        <dbReference type="EMBL" id="KUK78778.1"/>
    </source>
</evidence>
<dbReference type="InterPro" id="IPR016187">
    <property type="entry name" value="CTDL_fold"/>
</dbReference>
<dbReference type="PANTHER" id="PTHR23150:SF35">
    <property type="entry name" value="BLL6746 PROTEIN"/>
    <property type="match status" value="1"/>
</dbReference>